<evidence type="ECO:0000313" key="2">
    <source>
        <dbReference type="EMBL" id="SEB98932.1"/>
    </source>
</evidence>
<dbReference type="EMBL" id="FNRT01000002">
    <property type="protein sequence ID" value="SEB98932.1"/>
    <property type="molecule type" value="Genomic_DNA"/>
</dbReference>
<dbReference type="RefSeq" id="WP_090968509.1">
    <property type="nucleotide sequence ID" value="NZ_FNRT01000002.1"/>
</dbReference>
<feature type="region of interest" description="Disordered" evidence="1">
    <location>
        <begin position="618"/>
        <end position="644"/>
    </location>
</feature>
<dbReference type="Proteomes" id="UP000198742">
    <property type="component" value="Unassembled WGS sequence"/>
</dbReference>
<reference evidence="3" key="1">
    <citation type="submission" date="2016-10" db="EMBL/GenBank/DDBJ databases">
        <authorList>
            <person name="Varghese N."/>
            <person name="Submissions S."/>
        </authorList>
    </citation>
    <scope>NUCLEOTIDE SEQUENCE [LARGE SCALE GENOMIC DNA]</scope>
    <source>
        <strain evidence="3">DSM 22017</strain>
    </source>
</reference>
<proteinExistence type="predicted"/>
<feature type="compositionally biased region" description="Basic and acidic residues" evidence="1">
    <location>
        <begin position="618"/>
        <end position="633"/>
    </location>
</feature>
<name>A0A1H4NWC2_9ACTN</name>
<organism evidence="2 3">
    <name type="scientific">Nocardioides exalbidus</name>
    <dbReference type="NCBI Taxonomy" id="402596"/>
    <lineage>
        <taxon>Bacteria</taxon>
        <taxon>Bacillati</taxon>
        <taxon>Actinomycetota</taxon>
        <taxon>Actinomycetes</taxon>
        <taxon>Propionibacteriales</taxon>
        <taxon>Nocardioidaceae</taxon>
        <taxon>Nocardioides</taxon>
    </lineage>
</organism>
<keyword evidence="3" id="KW-1185">Reference proteome</keyword>
<protein>
    <recommendedName>
        <fullName evidence="4">Transposase DDE domain-containing protein</fullName>
    </recommendedName>
</protein>
<sequence length="644" mass="70837">MSYAPAYRTQRTDTDEILMWSNEVVEGAAIPAFIERVEAATAALNGISAPSAQSASPPKRNPGGAPRRHPEYLLLAVLKVILEIGCRGETFTWTAVVNALWFRYTDAQLAIIGLAGWRDPERARQMRDAARLTRPVTGADGTRRLRVVDDATARAIDAAIKVQHNEVGRLQAAMDKLCSFMDDNALAAGRRHTEAALRDARTPEVEHMRDVRAEFGNLLVQSAIRVAHAMYYPDADPNDPSTGLLKDYRGDVGVDEHQVAVANRHSTTTGTSTAKQLAKLTGNSRKYGFAHVIGMTAGIAVSRADSPKVPRLLLAYALHDPTSGAHQGARDVLTSIDASGLRPPLRGKAHHYVVGDKAYPTYIEFNEWMLANRWTMLGKFRADAAPFTDLAPHGTGPGPYQFNGAVLCPGIGGEVLKANAGFDIPWERKNLTPEWLLKNDSTVELLTSAVMPTDGRPKPRKHPGRGRPSAGVKPLENSWTIDVFCPAAGRRAKVRCPLVSNSMDLPADKFPTLRHSPDPDDPKAPECCTSEVGAMKVVLDKKTMKNWQPKMAGSWEHQDIYSPARTATESYFGRLMDRDTGDLDMYKIEWQKNHFVALGIASTIVATNQRAIESWQDDLRKNDGKAPKGLGERRRAHRQWLRGS</sequence>
<dbReference type="OrthoDB" id="3837969at2"/>
<evidence type="ECO:0000313" key="3">
    <source>
        <dbReference type="Proteomes" id="UP000198742"/>
    </source>
</evidence>
<dbReference type="AlphaFoldDB" id="A0A1H4NWC2"/>
<feature type="region of interest" description="Disordered" evidence="1">
    <location>
        <begin position="451"/>
        <end position="473"/>
    </location>
</feature>
<feature type="compositionally biased region" description="Basic residues" evidence="1">
    <location>
        <begin position="634"/>
        <end position="644"/>
    </location>
</feature>
<evidence type="ECO:0000256" key="1">
    <source>
        <dbReference type="SAM" id="MobiDB-lite"/>
    </source>
</evidence>
<gene>
    <name evidence="2" type="ORF">SAMN04489844_1460</name>
</gene>
<accession>A0A1H4NWC2</accession>
<evidence type="ECO:0008006" key="4">
    <source>
        <dbReference type="Google" id="ProtNLM"/>
    </source>
</evidence>